<keyword evidence="7" id="KW-0472">Membrane</keyword>
<dbReference type="EC" id="2.3.2.27" evidence="2"/>
<keyword evidence="10" id="KW-1185">Reference proteome</keyword>
<evidence type="ECO:0000313" key="9">
    <source>
        <dbReference type="EMBL" id="KAK9944848.1"/>
    </source>
</evidence>
<name>A0AAW1YA96_RUBAR</name>
<keyword evidence="7" id="KW-0812">Transmembrane</keyword>
<feature type="domain" description="RING-type" evidence="8">
    <location>
        <begin position="182"/>
        <end position="234"/>
    </location>
</feature>
<keyword evidence="7" id="KW-1133">Transmembrane helix</keyword>
<dbReference type="PANTHER" id="PTHR15710:SF229">
    <property type="entry name" value="E3 UBIQUITIN-PROTEIN LIGASE RNF181-LIKE"/>
    <property type="match status" value="1"/>
</dbReference>
<dbReference type="GO" id="GO:0061630">
    <property type="term" value="F:ubiquitin protein ligase activity"/>
    <property type="evidence" value="ECO:0007669"/>
    <property type="project" value="UniProtKB-EC"/>
</dbReference>
<dbReference type="EMBL" id="JBEDUW010000002">
    <property type="protein sequence ID" value="KAK9944848.1"/>
    <property type="molecule type" value="Genomic_DNA"/>
</dbReference>
<accession>A0AAW1YA96</accession>
<reference evidence="9 10" key="1">
    <citation type="journal article" date="2023" name="G3 (Bethesda)">
        <title>A chromosome-length genome assembly and annotation of blackberry (Rubus argutus, cv. 'Hillquist').</title>
        <authorList>
            <person name="Bruna T."/>
            <person name="Aryal R."/>
            <person name="Dudchenko O."/>
            <person name="Sargent D.J."/>
            <person name="Mead D."/>
            <person name="Buti M."/>
            <person name="Cavallini A."/>
            <person name="Hytonen T."/>
            <person name="Andres J."/>
            <person name="Pham M."/>
            <person name="Weisz D."/>
            <person name="Mascagni F."/>
            <person name="Usai G."/>
            <person name="Natali L."/>
            <person name="Bassil N."/>
            <person name="Fernandez G.E."/>
            <person name="Lomsadze A."/>
            <person name="Armour M."/>
            <person name="Olukolu B."/>
            <person name="Poorten T."/>
            <person name="Britton C."/>
            <person name="Davik J."/>
            <person name="Ashrafi H."/>
            <person name="Aiden E.L."/>
            <person name="Borodovsky M."/>
            <person name="Worthington M."/>
        </authorList>
    </citation>
    <scope>NUCLEOTIDE SEQUENCE [LARGE SCALE GENOMIC DNA]</scope>
    <source>
        <strain evidence="9">PI 553951</strain>
    </source>
</reference>
<evidence type="ECO:0000256" key="5">
    <source>
        <dbReference type="ARBA" id="ARBA00022833"/>
    </source>
</evidence>
<evidence type="ECO:0000256" key="7">
    <source>
        <dbReference type="SAM" id="Phobius"/>
    </source>
</evidence>
<keyword evidence="3" id="KW-0479">Metal-binding</keyword>
<dbReference type="InterPro" id="IPR013083">
    <property type="entry name" value="Znf_RING/FYVE/PHD"/>
</dbReference>
<sequence>MPTETHYFCSRVRQDEDIPFDAEIPSNMVLIRIMFWKQLGSTPTDDPEDQITWHESNIVTDKQIVVSRSDFVLPSRRDWYAKVLAEFLSNKIGVPEVKQPTIINKIFLAVELADIPGVPVTAIIVDATLRILSDDQTIVDRVATESLQRRRPMLIPATKSFIEGLEKVRLDNMEATIRQTPCVICKEGLDCFHGVEEGIECDQPMVTRLPCLHLYHADCIVPWLEKSHLCPLCRYPMPIKEETDGPSKRSGRQRLRWPILITMSASGVIGAVLLSRLLKRN</sequence>
<dbReference type="CDD" id="cd16454">
    <property type="entry name" value="RING-H2_PA-TM-RING"/>
    <property type="match status" value="1"/>
</dbReference>
<evidence type="ECO:0000256" key="3">
    <source>
        <dbReference type="ARBA" id="ARBA00022723"/>
    </source>
</evidence>
<proteinExistence type="predicted"/>
<keyword evidence="4 6" id="KW-0863">Zinc-finger</keyword>
<dbReference type="SMART" id="SM00184">
    <property type="entry name" value="RING"/>
    <property type="match status" value="1"/>
</dbReference>
<evidence type="ECO:0000259" key="8">
    <source>
        <dbReference type="PROSITE" id="PS50089"/>
    </source>
</evidence>
<gene>
    <name evidence="9" type="ORF">M0R45_010395</name>
</gene>
<evidence type="ECO:0000256" key="4">
    <source>
        <dbReference type="ARBA" id="ARBA00022771"/>
    </source>
</evidence>
<dbReference type="SUPFAM" id="SSF57850">
    <property type="entry name" value="RING/U-box"/>
    <property type="match status" value="1"/>
</dbReference>
<dbReference type="InterPro" id="IPR001841">
    <property type="entry name" value="Znf_RING"/>
</dbReference>
<dbReference type="AlphaFoldDB" id="A0AAW1YA96"/>
<dbReference type="PANTHER" id="PTHR15710">
    <property type="entry name" value="E3 UBIQUITIN-PROTEIN LIGASE PRAJA"/>
    <property type="match status" value="1"/>
</dbReference>
<dbReference type="PROSITE" id="PS50089">
    <property type="entry name" value="ZF_RING_2"/>
    <property type="match status" value="1"/>
</dbReference>
<protein>
    <recommendedName>
        <fullName evidence="2">RING-type E3 ubiquitin transferase</fullName>
        <ecNumber evidence="2">2.3.2.27</ecNumber>
    </recommendedName>
</protein>
<dbReference type="Proteomes" id="UP001457282">
    <property type="component" value="Unassembled WGS sequence"/>
</dbReference>
<feature type="transmembrane region" description="Helical" evidence="7">
    <location>
        <begin position="257"/>
        <end position="278"/>
    </location>
</feature>
<evidence type="ECO:0000256" key="1">
    <source>
        <dbReference type="ARBA" id="ARBA00000900"/>
    </source>
</evidence>
<comment type="caution">
    <text evidence="9">The sequence shown here is derived from an EMBL/GenBank/DDBJ whole genome shotgun (WGS) entry which is preliminary data.</text>
</comment>
<evidence type="ECO:0000313" key="10">
    <source>
        <dbReference type="Proteomes" id="UP001457282"/>
    </source>
</evidence>
<dbReference type="Gene3D" id="3.30.40.10">
    <property type="entry name" value="Zinc/RING finger domain, C3HC4 (zinc finger)"/>
    <property type="match status" value="1"/>
</dbReference>
<evidence type="ECO:0000256" key="6">
    <source>
        <dbReference type="PROSITE-ProRule" id="PRU00175"/>
    </source>
</evidence>
<dbReference type="GO" id="GO:0005737">
    <property type="term" value="C:cytoplasm"/>
    <property type="evidence" value="ECO:0007669"/>
    <property type="project" value="TreeGrafter"/>
</dbReference>
<organism evidence="9 10">
    <name type="scientific">Rubus argutus</name>
    <name type="common">Southern blackberry</name>
    <dbReference type="NCBI Taxonomy" id="59490"/>
    <lineage>
        <taxon>Eukaryota</taxon>
        <taxon>Viridiplantae</taxon>
        <taxon>Streptophyta</taxon>
        <taxon>Embryophyta</taxon>
        <taxon>Tracheophyta</taxon>
        <taxon>Spermatophyta</taxon>
        <taxon>Magnoliopsida</taxon>
        <taxon>eudicotyledons</taxon>
        <taxon>Gunneridae</taxon>
        <taxon>Pentapetalae</taxon>
        <taxon>rosids</taxon>
        <taxon>fabids</taxon>
        <taxon>Rosales</taxon>
        <taxon>Rosaceae</taxon>
        <taxon>Rosoideae</taxon>
        <taxon>Rosoideae incertae sedis</taxon>
        <taxon>Rubus</taxon>
    </lineage>
</organism>
<dbReference type="GO" id="GO:0016567">
    <property type="term" value="P:protein ubiquitination"/>
    <property type="evidence" value="ECO:0007669"/>
    <property type="project" value="TreeGrafter"/>
</dbReference>
<evidence type="ECO:0000256" key="2">
    <source>
        <dbReference type="ARBA" id="ARBA00012483"/>
    </source>
</evidence>
<keyword evidence="5" id="KW-0862">Zinc</keyword>
<dbReference type="GO" id="GO:0008270">
    <property type="term" value="F:zinc ion binding"/>
    <property type="evidence" value="ECO:0007669"/>
    <property type="project" value="UniProtKB-KW"/>
</dbReference>
<comment type="catalytic activity">
    <reaction evidence="1">
        <text>S-ubiquitinyl-[E2 ubiquitin-conjugating enzyme]-L-cysteine + [acceptor protein]-L-lysine = [E2 ubiquitin-conjugating enzyme]-L-cysteine + N(6)-ubiquitinyl-[acceptor protein]-L-lysine.</text>
        <dbReference type="EC" id="2.3.2.27"/>
    </reaction>
</comment>